<proteinExistence type="predicted"/>
<evidence type="ECO:0000313" key="3">
    <source>
        <dbReference type="EMBL" id="KAF2742512.1"/>
    </source>
</evidence>
<dbReference type="InterPro" id="IPR052895">
    <property type="entry name" value="HetReg/Transcr_Mod"/>
</dbReference>
<dbReference type="AlphaFoldDB" id="A0A6A6UW63"/>
<evidence type="ECO:0000313" key="4">
    <source>
        <dbReference type="Proteomes" id="UP000799440"/>
    </source>
</evidence>
<feature type="region of interest" description="Disordered" evidence="1">
    <location>
        <begin position="1"/>
        <end position="21"/>
    </location>
</feature>
<evidence type="ECO:0000256" key="1">
    <source>
        <dbReference type="SAM" id="MobiDB-lite"/>
    </source>
</evidence>
<feature type="compositionally biased region" description="Basic and acidic residues" evidence="1">
    <location>
        <begin position="652"/>
        <end position="662"/>
    </location>
</feature>
<reference evidence="3" key="1">
    <citation type="journal article" date="2020" name="Stud. Mycol.">
        <title>101 Dothideomycetes genomes: a test case for predicting lifestyles and emergence of pathogens.</title>
        <authorList>
            <person name="Haridas S."/>
            <person name="Albert R."/>
            <person name="Binder M."/>
            <person name="Bloem J."/>
            <person name="Labutti K."/>
            <person name="Salamov A."/>
            <person name="Andreopoulos B."/>
            <person name="Baker S."/>
            <person name="Barry K."/>
            <person name="Bills G."/>
            <person name="Bluhm B."/>
            <person name="Cannon C."/>
            <person name="Castanera R."/>
            <person name="Culley D."/>
            <person name="Daum C."/>
            <person name="Ezra D."/>
            <person name="Gonzalez J."/>
            <person name="Henrissat B."/>
            <person name="Kuo A."/>
            <person name="Liang C."/>
            <person name="Lipzen A."/>
            <person name="Lutzoni F."/>
            <person name="Magnuson J."/>
            <person name="Mondo S."/>
            <person name="Nolan M."/>
            <person name="Ohm R."/>
            <person name="Pangilinan J."/>
            <person name="Park H.-J."/>
            <person name="Ramirez L."/>
            <person name="Alfaro M."/>
            <person name="Sun H."/>
            <person name="Tritt A."/>
            <person name="Yoshinaga Y."/>
            <person name="Zwiers L.-H."/>
            <person name="Turgeon B."/>
            <person name="Goodwin S."/>
            <person name="Spatafora J."/>
            <person name="Crous P."/>
            <person name="Grigoriev I."/>
        </authorList>
    </citation>
    <scope>NUCLEOTIDE SEQUENCE</scope>
    <source>
        <strain evidence="3">CBS 119925</strain>
    </source>
</reference>
<name>A0A6A6UW63_9PLEO</name>
<dbReference type="EMBL" id="MU006607">
    <property type="protein sequence ID" value="KAF2742512.1"/>
    <property type="molecule type" value="Genomic_DNA"/>
</dbReference>
<keyword evidence="4" id="KW-1185">Reference proteome</keyword>
<dbReference type="PANTHER" id="PTHR24148:SF64">
    <property type="entry name" value="HETEROKARYON INCOMPATIBILITY DOMAIN-CONTAINING PROTEIN"/>
    <property type="match status" value="1"/>
</dbReference>
<dbReference type="PANTHER" id="PTHR24148">
    <property type="entry name" value="ANKYRIN REPEAT DOMAIN-CONTAINING PROTEIN 39 HOMOLOG-RELATED"/>
    <property type="match status" value="1"/>
</dbReference>
<feature type="compositionally biased region" description="Low complexity" evidence="1">
    <location>
        <begin position="312"/>
        <end position="321"/>
    </location>
</feature>
<gene>
    <name evidence="3" type="ORF">M011DRAFT_264250</name>
</gene>
<dbReference type="Pfam" id="PF06985">
    <property type="entry name" value="HET"/>
    <property type="match status" value="1"/>
</dbReference>
<protein>
    <submittedName>
        <fullName evidence="3">HET-domain-containing protein</fullName>
    </submittedName>
</protein>
<feature type="domain" description="Heterokaryon incompatibility" evidence="2">
    <location>
        <begin position="90"/>
        <end position="247"/>
    </location>
</feature>
<accession>A0A6A6UW63</accession>
<dbReference type="InterPro" id="IPR010730">
    <property type="entry name" value="HET"/>
</dbReference>
<feature type="compositionally biased region" description="Basic and acidic residues" evidence="1">
    <location>
        <begin position="627"/>
        <end position="645"/>
    </location>
</feature>
<feature type="region of interest" description="Disordered" evidence="1">
    <location>
        <begin position="312"/>
        <end position="332"/>
    </location>
</feature>
<feature type="compositionally biased region" description="Basic and acidic residues" evidence="1">
    <location>
        <begin position="1"/>
        <end position="17"/>
    </location>
</feature>
<dbReference type="OrthoDB" id="5386682at2759"/>
<evidence type="ECO:0000259" key="2">
    <source>
        <dbReference type="Pfam" id="PF06985"/>
    </source>
</evidence>
<sequence>MSECSFQKDKSPGDPEKSLSLTATGNRASKKALWTSLKLLCCFAAVDAPLYTPLAHADSMRLLRLHSGKRGRPIKCTLETVLRNEDAPPYEALSYVWLLKEGTRTISCNDHQQEVPLNLWEALDRLRHRTMSRLLWVDKLCIDQESTAEKDELMPRMNHVYRDASRVLVWFGTDDENQAHQAYSHICTLVNAQKRTGKPASFSTQRKYHKHTIQCTHAPPSDRSEEWSPLFDFFRNKWWSRMWVLQEIVLARQATFIWGQAEISWDYIVPVIDIIRSNPYLIIYFECREFQNAWIMQRLHFVHRPAPPSKSSSKCLSLPGSNPSATKTTPPNPHIHPLLHLLDLARSFDVTYPKDKVYSLLGFPDTDLTSPSSPYSVYKPPPYSCSVKETYTHTARTIITSDKNLDILSFTSHVCPLSPLPPTTLDPESLDSLPSWVPNWCTQHILYPLTAWSSAPEPSEPAVVHPHPDPYTLSISGYIIDEISSTILHPTEFDPRRSSRPAFHRLLTFLSSLPSPPTLPQIAQLLIPVPLLSPSSTDKQIQHLANLTAFLLNLDPKRELYKKLWPQDEREAESLSTAARERGVLTEGREAVWRFGCYRGVFLDEAGKGDEEKKWGFVGEAWLGGWRGEEGGAGERKDSAAGKDGEEAENEKDEKGVEGGEFGKEQVFNLI</sequence>
<feature type="region of interest" description="Disordered" evidence="1">
    <location>
        <begin position="627"/>
        <end position="662"/>
    </location>
</feature>
<dbReference type="Proteomes" id="UP000799440">
    <property type="component" value="Unassembled WGS sequence"/>
</dbReference>
<organism evidence="3 4">
    <name type="scientific">Sporormia fimetaria CBS 119925</name>
    <dbReference type="NCBI Taxonomy" id="1340428"/>
    <lineage>
        <taxon>Eukaryota</taxon>
        <taxon>Fungi</taxon>
        <taxon>Dikarya</taxon>
        <taxon>Ascomycota</taxon>
        <taxon>Pezizomycotina</taxon>
        <taxon>Dothideomycetes</taxon>
        <taxon>Pleosporomycetidae</taxon>
        <taxon>Pleosporales</taxon>
        <taxon>Sporormiaceae</taxon>
        <taxon>Sporormia</taxon>
    </lineage>
</organism>